<dbReference type="Pfam" id="PF02311">
    <property type="entry name" value="AraC_binding"/>
    <property type="match status" value="1"/>
</dbReference>
<dbReference type="InterPro" id="IPR047264">
    <property type="entry name" value="Cupin_HpaA-like_N"/>
</dbReference>
<comment type="caution">
    <text evidence="6">The sequence shown here is derived from an EMBL/GenBank/DDBJ whole genome shotgun (WGS) entry which is preliminary data.</text>
</comment>
<dbReference type="InterPro" id="IPR003313">
    <property type="entry name" value="AraC-bd"/>
</dbReference>
<evidence type="ECO:0000256" key="3">
    <source>
        <dbReference type="ARBA" id="ARBA00023159"/>
    </source>
</evidence>
<evidence type="ECO:0000256" key="1">
    <source>
        <dbReference type="ARBA" id="ARBA00023015"/>
    </source>
</evidence>
<dbReference type="PANTHER" id="PTHR43280">
    <property type="entry name" value="ARAC-FAMILY TRANSCRIPTIONAL REGULATOR"/>
    <property type="match status" value="1"/>
</dbReference>
<dbReference type="EMBL" id="SSMD01000010">
    <property type="protein sequence ID" value="THD71792.1"/>
    <property type="molecule type" value="Genomic_DNA"/>
</dbReference>
<dbReference type="CDD" id="cd06999">
    <property type="entry name" value="cupin_HpaA-like_N"/>
    <property type="match status" value="1"/>
</dbReference>
<sequence>MTATRKIAIPRYYLYGDQLSDVELNFLHVEPIRERSGAHDWTIRAHAHPDHVQILLVERGGGKLIVEMQEFEIPTLSIMVIPSAMVHEIQFSPGTDGTVITAASTFATSVSQGDARLLEVLAAPQVYPLEGSGVSVEGVIDAFGWLNREYVWSAPGRRVAIQAHFLRVLVALMRLRNARAPNMPSVGDRDYDLLCRYREALENHFREEKGLEFYARALGVSTQRLNQACKARAGKTSSELLHERLIIEAKRYLIYMEMTVAEIGYELGFEDPAYFSRFFSQRVGRPPGAYRDENSALRQVATP</sequence>
<proteinExistence type="predicted"/>
<accession>A0A4S3M598</accession>
<evidence type="ECO:0000256" key="4">
    <source>
        <dbReference type="ARBA" id="ARBA00023163"/>
    </source>
</evidence>
<dbReference type="SUPFAM" id="SSF51182">
    <property type="entry name" value="RmlC-like cupins"/>
    <property type="match status" value="1"/>
</dbReference>
<keyword evidence="7" id="KW-1185">Reference proteome</keyword>
<dbReference type="PANTHER" id="PTHR43280:SF32">
    <property type="entry name" value="TRANSCRIPTIONAL REGULATORY PROTEIN"/>
    <property type="match status" value="1"/>
</dbReference>
<protein>
    <submittedName>
        <fullName evidence="6">Helix-turn-helix domain-containing protein</fullName>
    </submittedName>
</protein>
<dbReference type="PROSITE" id="PS01124">
    <property type="entry name" value="HTH_ARAC_FAMILY_2"/>
    <property type="match status" value="1"/>
</dbReference>
<dbReference type="OrthoDB" id="9814125at2"/>
<keyword evidence="4" id="KW-0804">Transcription</keyword>
<gene>
    <name evidence="6" type="ORF">E7681_16900</name>
</gene>
<dbReference type="InterPro" id="IPR018060">
    <property type="entry name" value="HTH_AraC"/>
</dbReference>
<dbReference type="InterPro" id="IPR020449">
    <property type="entry name" value="Tscrpt_reg_AraC-type_HTH"/>
</dbReference>
<keyword evidence="2" id="KW-0238">DNA-binding</keyword>
<dbReference type="GO" id="GO:0043565">
    <property type="term" value="F:sequence-specific DNA binding"/>
    <property type="evidence" value="ECO:0007669"/>
    <property type="project" value="InterPro"/>
</dbReference>
<dbReference type="AlphaFoldDB" id="A0A4S3M598"/>
<evidence type="ECO:0000256" key="2">
    <source>
        <dbReference type="ARBA" id="ARBA00023125"/>
    </source>
</evidence>
<dbReference type="SMART" id="SM00342">
    <property type="entry name" value="HTH_ARAC"/>
    <property type="match status" value="1"/>
</dbReference>
<dbReference type="Pfam" id="PF12833">
    <property type="entry name" value="HTH_18"/>
    <property type="match status" value="1"/>
</dbReference>
<keyword evidence="3" id="KW-0010">Activator</keyword>
<dbReference type="InterPro" id="IPR009057">
    <property type="entry name" value="Homeodomain-like_sf"/>
</dbReference>
<dbReference type="InterPro" id="IPR011051">
    <property type="entry name" value="RmlC_Cupin_sf"/>
</dbReference>
<dbReference type="Proteomes" id="UP000306113">
    <property type="component" value="Unassembled WGS sequence"/>
</dbReference>
<feature type="domain" description="HTH araC/xylS-type" evidence="5">
    <location>
        <begin position="195"/>
        <end position="293"/>
    </location>
</feature>
<organism evidence="6 7">
    <name type="scientific">Thalassobius vesicularis</name>
    <dbReference type="NCBI Taxonomy" id="1294297"/>
    <lineage>
        <taxon>Bacteria</taxon>
        <taxon>Pseudomonadati</taxon>
        <taxon>Pseudomonadota</taxon>
        <taxon>Alphaproteobacteria</taxon>
        <taxon>Rhodobacterales</taxon>
        <taxon>Roseobacteraceae</taxon>
        <taxon>Thalassovita</taxon>
    </lineage>
</organism>
<dbReference type="Gene3D" id="2.60.120.10">
    <property type="entry name" value="Jelly Rolls"/>
    <property type="match status" value="1"/>
</dbReference>
<dbReference type="Gene3D" id="1.10.10.60">
    <property type="entry name" value="Homeodomain-like"/>
    <property type="match status" value="1"/>
</dbReference>
<dbReference type="RefSeq" id="WP_136340439.1">
    <property type="nucleotide sequence ID" value="NZ_SSMD01000010.1"/>
</dbReference>
<reference evidence="6 7" key="1">
    <citation type="submission" date="2019-04" db="EMBL/GenBank/DDBJ databases">
        <title>Draft genome sequence of Youngimonas vesicularis.</title>
        <authorList>
            <person name="Hameed A."/>
        </authorList>
    </citation>
    <scope>NUCLEOTIDE SEQUENCE [LARGE SCALE GENOMIC DNA]</scope>
    <source>
        <strain evidence="6 7">CC-AMW-E</strain>
    </source>
</reference>
<evidence type="ECO:0000313" key="6">
    <source>
        <dbReference type="EMBL" id="THD71792.1"/>
    </source>
</evidence>
<evidence type="ECO:0000313" key="7">
    <source>
        <dbReference type="Proteomes" id="UP000306113"/>
    </source>
</evidence>
<dbReference type="GO" id="GO:0003700">
    <property type="term" value="F:DNA-binding transcription factor activity"/>
    <property type="evidence" value="ECO:0007669"/>
    <property type="project" value="InterPro"/>
</dbReference>
<dbReference type="PRINTS" id="PR00032">
    <property type="entry name" value="HTHARAC"/>
</dbReference>
<dbReference type="InterPro" id="IPR014710">
    <property type="entry name" value="RmlC-like_jellyroll"/>
</dbReference>
<evidence type="ECO:0000259" key="5">
    <source>
        <dbReference type="PROSITE" id="PS01124"/>
    </source>
</evidence>
<dbReference type="SUPFAM" id="SSF46689">
    <property type="entry name" value="Homeodomain-like"/>
    <property type="match status" value="1"/>
</dbReference>
<keyword evidence="1" id="KW-0805">Transcription regulation</keyword>
<name>A0A4S3M598_9RHOB</name>